<name>A0A919GZG5_9ACTN</name>
<dbReference type="GO" id="GO:0005886">
    <property type="term" value="C:plasma membrane"/>
    <property type="evidence" value="ECO:0007669"/>
    <property type="project" value="TreeGrafter"/>
</dbReference>
<comment type="subcellular location">
    <subcellularLocation>
        <location evidence="1">Membrane</location>
        <topology evidence="1">Multi-pass membrane protein</topology>
    </subcellularLocation>
</comment>
<comment type="similarity">
    <text evidence="2">Belongs to the acetate uptake transporter (AceTr) (TC 2.A.96) family.</text>
</comment>
<dbReference type="PANTHER" id="PTHR30178:SF3">
    <property type="entry name" value="SUCCINATE-ACETATE_PROTON SYMPORTER SATP"/>
    <property type="match status" value="1"/>
</dbReference>
<dbReference type="NCBIfam" id="NF038013">
    <property type="entry name" value="AceTr_1"/>
    <property type="match status" value="1"/>
</dbReference>
<gene>
    <name evidence="8" type="ORF">Sxan_19280</name>
</gene>
<sequence>MPSPTLAAPAPQAPPATTVPAPPAPAPQAPATAARLANPGPLGLAAFALTTFVLSLFNSGLVSDAALSAVVLPLALFYGGLAQFVAGVLEFRRGNTFGTTAFVSYGAFWMAFAGYVKFVVPTLPADQAHIATGWFLVAWFVFTAYMSVAAMKLDLAHRLLFAVLALTFLFLALGDLSQVAALGHVGGWLGLLCAGIAWYISFAVVTEETWGRKVLPLG</sequence>
<accession>A0A919GZG5</accession>
<feature type="transmembrane region" description="Helical" evidence="7">
    <location>
        <begin position="185"/>
        <end position="205"/>
    </location>
</feature>
<dbReference type="Proteomes" id="UP000600026">
    <property type="component" value="Unassembled WGS sequence"/>
</dbReference>
<feature type="region of interest" description="Disordered" evidence="6">
    <location>
        <begin position="1"/>
        <end position="32"/>
    </location>
</feature>
<keyword evidence="5 7" id="KW-0472">Membrane</keyword>
<protein>
    <recommendedName>
        <fullName evidence="10">GPR1/FUN34/yaaH family protein</fullName>
    </recommendedName>
</protein>
<feature type="compositionally biased region" description="Low complexity" evidence="6">
    <location>
        <begin position="1"/>
        <end position="19"/>
    </location>
</feature>
<dbReference type="InterPro" id="IPR000791">
    <property type="entry name" value="Gpr1/Fun34/SatP-like"/>
</dbReference>
<feature type="transmembrane region" description="Helical" evidence="7">
    <location>
        <begin position="42"/>
        <end position="61"/>
    </location>
</feature>
<evidence type="ECO:0000256" key="6">
    <source>
        <dbReference type="SAM" id="MobiDB-lite"/>
    </source>
</evidence>
<organism evidence="8 9">
    <name type="scientific">Streptomyces xanthophaeus</name>
    <dbReference type="NCBI Taxonomy" id="67385"/>
    <lineage>
        <taxon>Bacteria</taxon>
        <taxon>Bacillati</taxon>
        <taxon>Actinomycetota</taxon>
        <taxon>Actinomycetes</taxon>
        <taxon>Kitasatosporales</taxon>
        <taxon>Streptomycetaceae</taxon>
        <taxon>Streptomyces</taxon>
    </lineage>
</organism>
<keyword evidence="9" id="KW-1185">Reference proteome</keyword>
<comment type="caution">
    <text evidence="8">The sequence shown here is derived from an EMBL/GenBank/DDBJ whole genome shotgun (WGS) entry which is preliminary data.</text>
</comment>
<evidence type="ECO:0000256" key="5">
    <source>
        <dbReference type="ARBA" id="ARBA00023136"/>
    </source>
</evidence>
<evidence type="ECO:0008006" key="10">
    <source>
        <dbReference type="Google" id="ProtNLM"/>
    </source>
</evidence>
<dbReference type="GO" id="GO:0015360">
    <property type="term" value="F:acetate:proton symporter activity"/>
    <property type="evidence" value="ECO:0007669"/>
    <property type="project" value="TreeGrafter"/>
</dbReference>
<reference evidence="8" key="1">
    <citation type="submission" date="2020-09" db="EMBL/GenBank/DDBJ databases">
        <title>Whole genome shotgun sequence of Streptomyces xanthophaeus NBRC 12829.</title>
        <authorList>
            <person name="Komaki H."/>
            <person name="Tamura T."/>
        </authorList>
    </citation>
    <scope>NUCLEOTIDE SEQUENCE</scope>
    <source>
        <strain evidence="8">NBRC 12829</strain>
    </source>
</reference>
<evidence type="ECO:0000256" key="2">
    <source>
        <dbReference type="ARBA" id="ARBA00005587"/>
    </source>
</evidence>
<dbReference type="EMBL" id="BNEE01000004">
    <property type="protein sequence ID" value="GHI84564.1"/>
    <property type="molecule type" value="Genomic_DNA"/>
</dbReference>
<feature type="transmembrane region" description="Helical" evidence="7">
    <location>
        <begin position="128"/>
        <end position="148"/>
    </location>
</feature>
<evidence type="ECO:0000313" key="9">
    <source>
        <dbReference type="Proteomes" id="UP000600026"/>
    </source>
</evidence>
<keyword evidence="3 7" id="KW-0812">Transmembrane</keyword>
<evidence type="ECO:0000256" key="1">
    <source>
        <dbReference type="ARBA" id="ARBA00004141"/>
    </source>
</evidence>
<dbReference type="InterPro" id="IPR047623">
    <property type="entry name" value="SatP"/>
</dbReference>
<feature type="transmembrane region" description="Helical" evidence="7">
    <location>
        <begin position="155"/>
        <end position="173"/>
    </location>
</feature>
<evidence type="ECO:0000256" key="4">
    <source>
        <dbReference type="ARBA" id="ARBA00022989"/>
    </source>
</evidence>
<dbReference type="AlphaFoldDB" id="A0A919GZG5"/>
<dbReference type="RefSeq" id="WP_051859851.1">
    <property type="nucleotide sequence ID" value="NZ_BNEE01000004.1"/>
</dbReference>
<evidence type="ECO:0000256" key="3">
    <source>
        <dbReference type="ARBA" id="ARBA00022692"/>
    </source>
</evidence>
<evidence type="ECO:0000256" key="7">
    <source>
        <dbReference type="SAM" id="Phobius"/>
    </source>
</evidence>
<feature type="transmembrane region" description="Helical" evidence="7">
    <location>
        <begin position="96"/>
        <end position="116"/>
    </location>
</feature>
<dbReference type="GO" id="GO:0071422">
    <property type="term" value="P:succinate transmembrane transport"/>
    <property type="evidence" value="ECO:0007669"/>
    <property type="project" value="TreeGrafter"/>
</dbReference>
<dbReference type="OrthoDB" id="9787939at2"/>
<feature type="transmembrane region" description="Helical" evidence="7">
    <location>
        <begin position="67"/>
        <end position="89"/>
    </location>
</feature>
<evidence type="ECO:0000313" key="8">
    <source>
        <dbReference type="EMBL" id="GHI84564.1"/>
    </source>
</evidence>
<proteinExistence type="inferred from homology"/>
<keyword evidence="4 7" id="KW-1133">Transmembrane helix</keyword>
<dbReference type="Pfam" id="PF01184">
    <property type="entry name" value="Gpr1_Fun34_YaaH"/>
    <property type="match status" value="1"/>
</dbReference>
<dbReference type="PANTHER" id="PTHR30178">
    <property type="entry name" value="INNER MEMBRANE PROTEIN YAAH"/>
    <property type="match status" value="1"/>
</dbReference>